<evidence type="ECO:0000256" key="8">
    <source>
        <dbReference type="ARBA" id="ARBA00023242"/>
    </source>
</evidence>
<evidence type="ECO:0000256" key="6">
    <source>
        <dbReference type="ARBA" id="ARBA00022895"/>
    </source>
</evidence>
<comment type="subcellular location">
    <subcellularLocation>
        <location evidence="2">Chromosome</location>
        <location evidence="2">Telomere</location>
    </subcellularLocation>
    <subcellularLocation>
        <location evidence="1">Nucleus</location>
    </subcellularLocation>
</comment>
<name>A0A7S2ZTX7_9RHOD</name>
<evidence type="ECO:0000256" key="2">
    <source>
        <dbReference type="ARBA" id="ARBA00004574"/>
    </source>
</evidence>
<dbReference type="InterPro" id="IPR042617">
    <property type="entry name" value="CTC1-like"/>
</dbReference>
<keyword evidence="6" id="KW-0779">Telomere</keyword>
<keyword evidence="5" id="KW-0158">Chromosome</keyword>
<keyword evidence="7" id="KW-0238">DNA-binding</keyword>
<evidence type="ECO:0000313" key="9">
    <source>
        <dbReference type="EMBL" id="CAE0051374.1"/>
    </source>
</evidence>
<accession>A0A7S2ZTX7</accession>
<comment type="similarity">
    <text evidence="3">Belongs to the CTC1 family.</text>
</comment>
<dbReference type="GO" id="GO:0010833">
    <property type="term" value="P:telomere maintenance via telomere lengthening"/>
    <property type="evidence" value="ECO:0007669"/>
    <property type="project" value="TreeGrafter"/>
</dbReference>
<keyword evidence="8" id="KW-0539">Nucleus</keyword>
<protein>
    <recommendedName>
        <fullName evidence="4">CST complex subunit CTC1</fullName>
    </recommendedName>
</protein>
<dbReference type="GO" id="GO:0045740">
    <property type="term" value="P:positive regulation of DNA replication"/>
    <property type="evidence" value="ECO:0007669"/>
    <property type="project" value="TreeGrafter"/>
</dbReference>
<dbReference type="AlphaFoldDB" id="A0A7S2ZTX7"/>
<reference evidence="9" key="1">
    <citation type="submission" date="2021-01" db="EMBL/GenBank/DDBJ databases">
        <authorList>
            <person name="Corre E."/>
            <person name="Pelletier E."/>
            <person name="Niang G."/>
            <person name="Scheremetjew M."/>
            <person name="Finn R."/>
            <person name="Kale V."/>
            <person name="Holt S."/>
            <person name="Cochrane G."/>
            <person name="Meng A."/>
            <person name="Brown T."/>
            <person name="Cohen L."/>
        </authorList>
    </citation>
    <scope>NUCLEOTIDE SEQUENCE</scope>
    <source>
        <strain evidence="9">CCMP 769</strain>
    </source>
</reference>
<sequence length="998" mass="109432">MSSVTSQKWSLEGILDGTSAGGLCIRCEGSVVNVSMAPPPPVFLRGAKVRTRTGRNVDYAGPFVSIPREDLEVITTDADPHENMDIDVLPEDVKNIHRTKSNSVNNTQEISSDPISHPVRASFPAARTGVKVRGIVGSISPVLPPESCPTFLLVLRDCSDPVSTVVVFSGSEAVSWRSFLEPGLELVASKLRRGRLPTQNNRQILKATPETWLSQSSATENPQDFQAVKTLEPKWKRPRIAMAMPSTAQPYADGVSGRLPRYNLKGIVTRIVPEVMWELDGRLRVLLPREFGSKILVAASTYDIRTGAEVKIRHAVKMVGRSSSVYLSPRASASVVKFATESAKSSNTTGRDWVSQWRKIRDELSPWCMDIAELMYCELSSKFEKFFGKRTGRQLLGSRRNGGGLLRFVLRQCGFHAAVSEMTPGALSSFLCPVSTNDTPCDGERARYWIPSMPEFRNAARRTFEEACNENEEVPGTQLYSSQDLDRISGKRTILVGVLVSSSRTGALRLLDSQGAVPVILEAGGDDSRMVCLNRVSVLKEYSVIATKDTAGSCKISVAVGMDRALPVDAPRDRASTPKQTSYGKPNASIAVFVIHINGVKERSVAPSKFILEGRTVATKREGRDWEVLERAKSAGIAFMGEAVSHFEVLQPGRLYSVSDFETKHKSEFVEDFSQLIVTREAAVRPLRISGSPWEAIVNPLKLLFEKKGVLDLSKPGVFEERGVVSFAARVQFRLGMGELLLVDPVFGCNAVVLETCGGADFPVEFLPGSLIALYRASVKERRLGQARTELVATSATLLRVKKIAHKLVPPKACSFPACRLCDEPQDGPVKFLVTVSSVKSITLGFPSDGLVATADDGTESVILEVCSLKTISGILGIRGQEHASLGTFSTGMRAKRKSVSFKFDAGSRLLVDSDYQEIAARLILAVDKPRRELVIVAREMTMKQAHSKNRLQRLTMGAGSSSSFPTFRKDQRHLQVLHVESQHSIRGAIRDKLDRMR</sequence>
<dbReference type="GO" id="GO:1990879">
    <property type="term" value="C:CST complex"/>
    <property type="evidence" value="ECO:0007669"/>
    <property type="project" value="TreeGrafter"/>
</dbReference>
<evidence type="ECO:0000256" key="7">
    <source>
        <dbReference type="ARBA" id="ARBA00023125"/>
    </source>
</evidence>
<dbReference type="GO" id="GO:0003697">
    <property type="term" value="F:single-stranded DNA binding"/>
    <property type="evidence" value="ECO:0007669"/>
    <property type="project" value="TreeGrafter"/>
</dbReference>
<gene>
    <name evidence="9" type="ORF">RMAR00112_LOCUS19374</name>
</gene>
<evidence type="ECO:0000256" key="4">
    <source>
        <dbReference type="ARBA" id="ARBA00016175"/>
    </source>
</evidence>
<evidence type="ECO:0000256" key="5">
    <source>
        <dbReference type="ARBA" id="ARBA00022454"/>
    </source>
</evidence>
<proteinExistence type="inferred from homology"/>
<dbReference type="PANTHER" id="PTHR14865">
    <property type="entry name" value="CST COMPLEX SUBUNIT CTC1"/>
    <property type="match status" value="1"/>
</dbReference>
<dbReference type="GO" id="GO:0042162">
    <property type="term" value="F:telomeric DNA binding"/>
    <property type="evidence" value="ECO:0007669"/>
    <property type="project" value="TreeGrafter"/>
</dbReference>
<dbReference type="PANTHER" id="PTHR14865:SF2">
    <property type="entry name" value="CST COMPLEX SUBUNIT CTC1"/>
    <property type="match status" value="1"/>
</dbReference>
<organism evidence="9">
    <name type="scientific">Rhodosorus marinus</name>
    <dbReference type="NCBI Taxonomy" id="101924"/>
    <lineage>
        <taxon>Eukaryota</taxon>
        <taxon>Rhodophyta</taxon>
        <taxon>Stylonematophyceae</taxon>
        <taxon>Stylonematales</taxon>
        <taxon>Stylonemataceae</taxon>
        <taxon>Rhodosorus</taxon>
    </lineage>
</organism>
<dbReference type="EMBL" id="HBHW01025022">
    <property type="protein sequence ID" value="CAE0051374.1"/>
    <property type="molecule type" value="Transcribed_RNA"/>
</dbReference>
<evidence type="ECO:0000256" key="1">
    <source>
        <dbReference type="ARBA" id="ARBA00004123"/>
    </source>
</evidence>
<evidence type="ECO:0000256" key="3">
    <source>
        <dbReference type="ARBA" id="ARBA00006332"/>
    </source>
</evidence>